<evidence type="ECO:0000313" key="3">
    <source>
        <dbReference type="EMBL" id="SDK67222.1"/>
    </source>
</evidence>
<dbReference type="GO" id="GO:0055085">
    <property type="term" value="P:transmembrane transport"/>
    <property type="evidence" value="ECO:0007669"/>
    <property type="project" value="InterPro"/>
</dbReference>
<dbReference type="EMBL" id="FNFX01000004">
    <property type="protein sequence ID" value="SDK67222.1"/>
    <property type="molecule type" value="Genomic_DNA"/>
</dbReference>
<feature type="coiled-coil region" evidence="1">
    <location>
        <begin position="174"/>
        <end position="201"/>
    </location>
</feature>
<organism evidence="3 4">
    <name type="scientific">Methylophilus rhizosphaerae</name>
    <dbReference type="NCBI Taxonomy" id="492660"/>
    <lineage>
        <taxon>Bacteria</taxon>
        <taxon>Pseudomonadati</taxon>
        <taxon>Pseudomonadota</taxon>
        <taxon>Betaproteobacteria</taxon>
        <taxon>Nitrosomonadales</taxon>
        <taxon>Methylophilaceae</taxon>
        <taxon>Methylophilus</taxon>
    </lineage>
</organism>
<dbReference type="Gene3D" id="1.10.287.470">
    <property type="entry name" value="Helix hairpin bin"/>
    <property type="match status" value="2"/>
</dbReference>
<proteinExistence type="predicted"/>
<dbReference type="SUPFAM" id="SSF111369">
    <property type="entry name" value="HlyD-like secretion proteins"/>
    <property type="match status" value="2"/>
</dbReference>
<protein>
    <submittedName>
        <fullName evidence="3">Membrane fusion protein, multidrug efflux system</fullName>
    </submittedName>
</protein>
<reference evidence="4" key="1">
    <citation type="submission" date="2016-10" db="EMBL/GenBank/DDBJ databases">
        <authorList>
            <person name="Varghese N."/>
            <person name="Submissions S."/>
        </authorList>
    </citation>
    <scope>NUCLEOTIDE SEQUENCE [LARGE SCALE GENOMIC DNA]</scope>
    <source>
        <strain evidence="4">CBMB127</strain>
    </source>
</reference>
<keyword evidence="1" id="KW-0175">Coiled coil</keyword>
<name>A0A1G9DTQ6_9PROT</name>
<dbReference type="Proteomes" id="UP000198629">
    <property type="component" value="Unassembled WGS sequence"/>
</dbReference>
<dbReference type="Pfam" id="PF25917">
    <property type="entry name" value="BSH_RND"/>
    <property type="match status" value="1"/>
</dbReference>
<keyword evidence="4" id="KW-1185">Reference proteome</keyword>
<gene>
    <name evidence="3" type="ORF">SAMN05192566_1971</name>
</gene>
<feature type="domain" description="Multidrug resistance protein MdtA-like barrel-sandwich hybrid" evidence="2">
    <location>
        <begin position="50"/>
        <end position="243"/>
    </location>
</feature>
<evidence type="ECO:0000313" key="4">
    <source>
        <dbReference type="Proteomes" id="UP000198629"/>
    </source>
</evidence>
<dbReference type="PANTHER" id="PTHR30386:SF24">
    <property type="entry name" value="MULTIDRUG RESISTANCE EFFLUX PUMP"/>
    <property type="match status" value="1"/>
</dbReference>
<evidence type="ECO:0000259" key="2">
    <source>
        <dbReference type="Pfam" id="PF25917"/>
    </source>
</evidence>
<dbReference type="Gene3D" id="2.40.30.170">
    <property type="match status" value="1"/>
</dbReference>
<dbReference type="InterPro" id="IPR050739">
    <property type="entry name" value="MFP"/>
</dbReference>
<sequence length="358" mass="39082">MLILEDSKDIHSKILIVAMLTTNLVGCGYFSEGQSETTNDAYITADFTLVSPKVSGIVEQVLVEDNQLVKAGDPLVIIDNRDYQALVDSAYADVGVAKAEMEKLEAEIARQPTLIDQVKANIVSANASITLAESNATRYMNLSADGAGTIQENQQAIAQLSQSQATGIREKANLRTVELQLNILLADREKARANLKKFEAIKEQALLSLSYTVITAPIDGVIGRKSVRPGAYLHVGTSMLAIVPVRKQFVVANFQENQVKNMRLFQKVDIKVDSYPDMHLKGYIDSLAPATDVAFAPIQPDNATGNFTKIVQRIPVKIMLNASDDQLEKLRVGMSVIPSVRTEMGHSNKLLKEGGVKQ</sequence>
<dbReference type="AlphaFoldDB" id="A0A1G9DTQ6"/>
<evidence type="ECO:0000256" key="1">
    <source>
        <dbReference type="SAM" id="Coils"/>
    </source>
</evidence>
<dbReference type="PANTHER" id="PTHR30386">
    <property type="entry name" value="MEMBRANE FUSION SUBUNIT OF EMRAB-TOLC MULTIDRUG EFFLUX PUMP"/>
    <property type="match status" value="1"/>
</dbReference>
<dbReference type="InterPro" id="IPR058625">
    <property type="entry name" value="MdtA-like_BSH"/>
</dbReference>
<dbReference type="STRING" id="492660.SAMN05192566_1971"/>
<dbReference type="RefSeq" id="WP_176755263.1">
    <property type="nucleotide sequence ID" value="NZ_FNFX01000004.1"/>
</dbReference>
<accession>A0A1G9DTQ6</accession>
<dbReference type="Gene3D" id="2.40.50.100">
    <property type="match status" value="1"/>
</dbReference>